<feature type="compositionally biased region" description="Polar residues" evidence="1">
    <location>
        <begin position="189"/>
        <end position="210"/>
    </location>
</feature>
<dbReference type="PANTHER" id="PTHR21055">
    <property type="entry name" value="PROTEIN PHOSPHATASE 1 REGULATORY SUBUNIT 36"/>
    <property type="match status" value="1"/>
</dbReference>
<reference evidence="2" key="1">
    <citation type="submission" date="2014-12" db="EMBL/GenBank/DDBJ databases">
        <title>Insight into the proteome of Arion vulgaris.</title>
        <authorList>
            <person name="Aradska J."/>
            <person name="Bulat T."/>
            <person name="Smidak R."/>
            <person name="Sarate P."/>
            <person name="Gangsoo J."/>
            <person name="Sialana F."/>
            <person name="Bilban M."/>
            <person name="Lubec G."/>
        </authorList>
    </citation>
    <scope>NUCLEOTIDE SEQUENCE</scope>
    <source>
        <tissue evidence="2">Skin</tissue>
    </source>
</reference>
<feature type="compositionally biased region" description="Basic and acidic residues" evidence="1">
    <location>
        <begin position="174"/>
        <end position="188"/>
    </location>
</feature>
<gene>
    <name evidence="2" type="primary">ORF75722</name>
</gene>
<evidence type="ECO:0000256" key="1">
    <source>
        <dbReference type="SAM" id="MobiDB-lite"/>
    </source>
</evidence>
<feature type="region of interest" description="Disordered" evidence="1">
    <location>
        <begin position="154"/>
        <end position="216"/>
    </location>
</feature>
<protein>
    <submittedName>
        <fullName evidence="2">Uncharacterized protein</fullName>
    </submittedName>
</protein>
<accession>A0A0B6ZQY5</accession>
<name>A0A0B6ZQY5_9EUPU</name>
<dbReference type="EMBL" id="HACG01023942">
    <property type="protein sequence ID" value="CEK70807.1"/>
    <property type="molecule type" value="Transcribed_RNA"/>
</dbReference>
<sequence length="216" mass="24468">FHRKEFDCVKKEIGRLLRSDTFNPALRVKNTPTEAHDVDPTISKKDETIEEKKATDVREKKLTQAEYRRLYQTRPAIRSIINQRSPAIVSILPSPKEEAYWLFQRPKLNESIDNSVLRNTNDESTVDEKFSDLIIDDISFCAGILGEPYKQFNPQTLTPLGAENEEEGNEAEDGEKGLSEGEGDKEMKSQSSELGLSRQQTGISRATTEAFTDDDL</sequence>
<organism evidence="2">
    <name type="scientific">Arion vulgaris</name>
    <dbReference type="NCBI Taxonomy" id="1028688"/>
    <lineage>
        <taxon>Eukaryota</taxon>
        <taxon>Metazoa</taxon>
        <taxon>Spiralia</taxon>
        <taxon>Lophotrochozoa</taxon>
        <taxon>Mollusca</taxon>
        <taxon>Gastropoda</taxon>
        <taxon>Heterobranchia</taxon>
        <taxon>Euthyneura</taxon>
        <taxon>Panpulmonata</taxon>
        <taxon>Eupulmonata</taxon>
        <taxon>Stylommatophora</taxon>
        <taxon>Helicina</taxon>
        <taxon>Arionoidea</taxon>
        <taxon>Arionidae</taxon>
        <taxon>Arion</taxon>
    </lineage>
</organism>
<feature type="compositionally biased region" description="Acidic residues" evidence="1">
    <location>
        <begin position="163"/>
        <end position="173"/>
    </location>
</feature>
<feature type="non-terminal residue" evidence="2">
    <location>
        <position position="1"/>
    </location>
</feature>
<dbReference type="PANTHER" id="PTHR21055:SF3">
    <property type="entry name" value="PROTEIN PHOSPHATASE 1 REGULATORY SUBUNIT 36"/>
    <property type="match status" value="1"/>
</dbReference>
<evidence type="ECO:0000313" key="2">
    <source>
        <dbReference type="EMBL" id="CEK70807.1"/>
    </source>
</evidence>
<proteinExistence type="predicted"/>
<dbReference type="InterPro" id="IPR026142">
    <property type="entry name" value="Pro_pase_1_reg_su_36"/>
</dbReference>
<dbReference type="GO" id="GO:0019902">
    <property type="term" value="F:phosphatase binding"/>
    <property type="evidence" value="ECO:0007669"/>
    <property type="project" value="InterPro"/>
</dbReference>
<dbReference type="AlphaFoldDB" id="A0A0B6ZQY5"/>